<evidence type="ECO:0000256" key="1">
    <source>
        <dbReference type="SAM" id="MobiDB-lite"/>
    </source>
</evidence>
<dbReference type="Proteomes" id="UP001066276">
    <property type="component" value="Chromosome 2_2"/>
</dbReference>
<evidence type="ECO:0000313" key="2">
    <source>
        <dbReference type="EMBL" id="KAJ1194968.1"/>
    </source>
</evidence>
<name>A0AAV7V1B0_PLEWA</name>
<organism evidence="2 3">
    <name type="scientific">Pleurodeles waltl</name>
    <name type="common">Iberian ribbed newt</name>
    <dbReference type="NCBI Taxonomy" id="8319"/>
    <lineage>
        <taxon>Eukaryota</taxon>
        <taxon>Metazoa</taxon>
        <taxon>Chordata</taxon>
        <taxon>Craniata</taxon>
        <taxon>Vertebrata</taxon>
        <taxon>Euteleostomi</taxon>
        <taxon>Amphibia</taxon>
        <taxon>Batrachia</taxon>
        <taxon>Caudata</taxon>
        <taxon>Salamandroidea</taxon>
        <taxon>Salamandridae</taxon>
        <taxon>Pleurodelinae</taxon>
        <taxon>Pleurodeles</taxon>
    </lineage>
</organism>
<keyword evidence="3" id="KW-1185">Reference proteome</keyword>
<evidence type="ECO:0000313" key="3">
    <source>
        <dbReference type="Proteomes" id="UP001066276"/>
    </source>
</evidence>
<proteinExistence type="predicted"/>
<reference evidence="2" key="1">
    <citation type="journal article" date="2022" name="bioRxiv">
        <title>Sequencing and chromosome-scale assembly of the giantPleurodeles waltlgenome.</title>
        <authorList>
            <person name="Brown T."/>
            <person name="Elewa A."/>
            <person name="Iarovenko S."/>
            <person name="Subramanian E."/>
            <person name="Araus A.J."/>
            <person name="Petzold A."/>
            <person name="Susuki M."/>
            <person name="Suzuki K.-i.T."/>
            <person name="Hayashi T."/>
            <person name="Toyoda A."/>
            <person name="Oliveira C."/>
            <person name="Osipova E."/>
            <person name="Leigh N.D."/>
            <person name="Simon A."/>
            <person name="Yun M.H."/>
        </authorList>
    </citation>
    <scope>NUCLEOTIDE SEQUENCE</scope>
    <source>
        <strain evidence="2">20211129_DDA</strain>
        <tissue evidence="2">Liver</tissue>
    </source>
</reference>
<sequence length="70" mass="8072">MLYDASPAHYPSRQPRWAATSLKAAPRGQRSAERGRCEPKVKRLEQTQLFQEYVLLEDVVLVLCSLLERD</sequence>
<dbReference type="EMBL" id="JANPWB010000004">
    <property type="protein sequence ID" value="KAJ1194968.1"/>
    <property type="molecule type" value="Genomic_DNA"/>
</dbReference>
<dbReference type="AlphaFoldDB" id="A0AAV7V1B0"/>
<protein>
    <submittedName>
        <fullName evidence="2">Uncharacterized protein</fullName>
    </submittedName>
</protein>
<comment type="caution">
    <text evidence="2">The sequence shown here is derived from an EMBL/GenBank/DDBJ whole genome shotgun (WGS) entry which is preliminary data.</text>
</comment>
<accession>A0AAV7V1B0</accession>
<gene>
    <name evidence="2" type="ORF">NDU88_004252</name>
</gene>
<feature type="region of interest" description="Disordered" evidence="1">
    <location>
        <begin position="1"/>
        <end position="38"/>
    </location>
</feature>